<dbReference type="AlphaFoldDB" id="A0A2P2DFV2"/>
<dbReference type="InterPro" id="IPR036388">
    <property type="entry name" value="WH-like_DNA-bd_sf"/>
</dbReference>
<feature type="domain" description="Heat-inducible transcription repressor HrcA C-terminal" evidence="7">
    <location>
        <begin position="108"/>
        <end position="326"/>
    </location>
</feature>
<dbReference type="Gene3D" id="3.30.390.60">
    <property type="entry name" value="Heat-inducible transcription repressor hrca homolog, domain 3"/>
    <property type="match status" value="1"/>
</dbReference>
<evidence type="ECO:0000256" key="3">
    <source>
        <dbReference type="ARBA" id="ARBA00023016"/>
    </source>
</evidence>
<dbReference type="EMBL" id="BFAZ01000009">
    <property type="protein sequence ID" value="GBF43516.1"/>
    <property type="molecule type" value="Genomic_DNA"/>
</dbReference>
<dbReference type="InterPro" id="IPR023120">
    <property type="entry name" value="WHTH_transcript_rep_HrcA_IDD"/>
</dbReference>
<organism evidence="8 9">
    <name type="scientific">Leptospira ellinghausenii</name>
    <dbReference type="NCBI Taxonomy" id="1917822"/>
    <lineage>
        <taxon>Bacteria</taxon>
        <taxon>Pseudomonadati</taxon>
        <taxon>Spirochaetota</taxon>
        <taxon>Spirochaetia</taxon>
        <taxon>Leptospirales</taxon>
        <taxon>Leptospiraceae</taxon>
        <taxon>Leptospira</taxon>
    </lineage>
</organism>
<gene>
    <name evidence="8" type="primary">hcrA</name>
    <name evidence="5" type="synonym">hrcA</name>
    <name evidence="8" type="ORF">LPTSP2_28170</name>
</gene>
<dbReference type="NCBIfam" id="TIGR00331">
    <property type="entry name" value="hrcA"/>
    <property type="match status" value="1"/>
</dbReference>
<evidence type="ECO:0000256" key="6">
    <source>
        <dbReference type="SAM" id="Coils"/>
    </source>
</evidence>
<keyword evidence="6" id="KW-0175">Coiled coil</keyword>
<dbReference type="Gene3D" id="3.30.450.40">
    <property type="match status" value="1"/>
</dbReference>
<dbReference type="SUPFAM" id="SSF46785">
    <property type="entry name" value="Winged helix' DNA-binding domain"/>
    <property type="match status" value="1"/>
</dbReference>
<comment type="caution">
    <text evidence="8">The sequence shown here is derived from an EMBL/GenBank/DDBJ whole genome shotgun (WGS) entry which is preliminary data.</text>
</comment>
<evidence type="ECO:0000256" key="1">
    <source>
        <dbReference type="ARBA" id="ARBA00022491"/>
    </source>
</evidence>
<keyword evidence="4 5" id="KW-0804">Transcription</keyword>
<dbReference type="InterPro" id="IPR036390">
    <property type="entry name" value="WH_DNA-bd_sf"/>
</dbReference>
<dbReference type="PIRSF" id="PIRSF005485">
    <property type="entry name" value="HrcA"/>
    <property type="match status" value="1"/>
</dbReference>
<keyword evidence="3 5" id="KW-0346">Stress response</keyword>
<accession>A0A2P2DFV2</accession>
<dbReference type="Gene3D" id="1.10.10.10">
    <property type="entry name" value="Winged helix-like DNA-binding domain superfamily/Winged helix DNA-binding domain"/>
    <property type="match status" value="1"/>
</dbReference>
<dbReference type="SUPFAM" id="SSF55781">
    <property type="entry name" value="GAF domain-like"/>
    <property type="match status" value="1"/>
</dbReference>
<dbReference type="InterPro" id="IPR029016">
    <property type="entry name" value="GAF-like_dom_sf"/>
</dbReference>
<protein>
    <recommendedName>
        <fullName evidence="5">Heat-inducible transcription repressor HrcA</fullName>
    </recommendedName>
</protein>
<comment type="similarity">
    <text evidence="5">Belongs to the HrcA family.</text>
</comment>
<evidence type="ECO:0000256" key="2">
    <source>
        <dbReference type="ARBA" id="ARBA00023015"/>
    </source>
</evidence>
<dbReference type="Pfam" id="PF01628">
    <property type="entry name" value="HrcA"/>
    <property type="match status" value="1"/>
</dbReference>
<dbReference type="InterPro" id="IPR002571">
    <property type="entry name" value="HrcA"/>
</dbReference>
<dbReference type="InterPro" id="IPR021153">
    <property type="entry name" value="HrcA_C"/>
</dbReference>
<sequence>MEAMDLSPRHRSILKALVEEFVSDNKPVGSKTLSEKYDIGLSPATIRSCLAELEDMGYIVARHTSGGRVPTERGYRLYVDSLVTLFELTMREKQRIQEEYLRMQFRLDQVLIATSKVLASLSQSASVVLGPEGSLDTLKHIELIHVNGGEVLMILVMRSGTVLNRNIFFDFHISQESLYQISRYLNDNVKGFDVHEIQSNLIPQMMLKKEGPEGFSLFAPSIARAMGTDSMSVDNLYIDGLKNLYENFKDEEEQLENILHLFDEKQFLKEFFSDYVPMDGVYTIIGKDGNEKLGGVTIITTNYRMGEKRIGSMGIIGPQRMNYNKALPLIEFTSKLVSEMITKLSR</sequence>
<reference evidence="9" key="1">
    <citation type="journal article" date="2019" name="Microbiol. Immunol.">
        <title>Molecular and phenotypic characterization of Leptospira johnsonii sp. nov., Leptospira ellinghausenii sp. nov. and Leptospira ryugenii sp. nov. isolated from soil and water in Japan.</title>
        <authorList>
            <person name="Masuzawa T."/>
            <person name="Saito M."/>
            <person name="Nakao R."/>
            <person name="Nikaido Y."/>
            <person name="Matsumoto M."/>
            <person name="Ogawa M."/>
            <person name="Yokoyama M."/>
            <person name="Hidaka Y."/>
            <person name="Tomita J."/>
            <person name="Sakakibara K."/>
            <person name="Suzuki K."/>
            <person name="Yasuda S."/>
            <person name="Sato H."/>
            <person name="Yamaguchi M."/>
            <person name="Yoshida S.I."/>
            <person name="Koizumi N."/>
            <person name="Kawamura Y."/>
        </authorList>
    </citation>
    <scope>NUCLEOTIDE SEQUENCE [LARGE SCALE GENOMIC DNA]</scope>
    <source>
        <strain evidence="9">E18</strain>
    </source>
</reference>
<evidence type="ECO:0000256" key="5">
    <source>
        <dbReference type="HAMAP-Rule" id="MF_00081"/>
    </source>
</evidence>
<dbReference type="GO" id="GO:0003677">
    <property type="term" value="F:DNA binding"/>
    <property type="evidence" value="ECO:0007669"/>
    <property type="project" value="InterPro"/>
</dbReference>
<evidence type="ECO:0000313" key="9">
    <source>
        <dbReference type="Proteomes" id="UP000245206"/>
    </source>
</evidence>
<evidence type="ECO:0000259" key="7">
    <source>
        <dbReference type="Pfam" id="PF01628"/>
    </source>
</evidence>
<dbReference type="Proteomes" id="UP000245206">
    <property type="component" value="Unassembled WGS sequence"/>
</dbReference>
<name>A0A2P2DFV2_9LEPT</name>
<keyword evidence="2 5" id="KW-0805">Transcription regulation</keyword>
<keyword evidence="1 5" id="KW-0678">Repressor</keyword>
<dbReference type="PANTHER" id="PTHR34824">
    <property type="entry name" value="HEAT-INDUCIBLE TRANSCRIPTION REPRESSOR HRCA"/>
    <property type="match status" value="1"/>
</dbReference>
<proteinExistence type="inferred from homology"/>
<keyword evidence="9" id="KW-1185">Reference proteome</keyword>
<evidence type="ECO:0000313" key="8">
    <source>
        <dbReference type="EMBL" id="GBF43516.1"/>
    </source>
</evidence>
<dbReference type="HAMAP" id="MF_00081">
    <property type="entry name" value="HrcA"/>
    <property type="match status" value="1"/>
</dbReference>
<comment type="function">
    <text evidence="5">Negative regulator of class I heat shock genes (grpE-dnaK-dnaJ and groELS operons). Prevents heat-shock induction of these operons.</text>
</comment>
<dbReference type="PANTHER" id="PTHR34824:SF1">
    <property type="entry name" value="HEAT-INDUCIBLE TRANSCRIPTION REPRESSOR HRCA"/>
    <property type="match status" value="1"/>
</dbReference>
<feature type="coiled-coil region" evidence="6">
    <location>
        <begin position="238"/>
        <end position="265"/>
    </location>
</feature>
<dbReference type="GO" id="GO:0045892">
    <property type="term" value="P:negative regulation of DNA-templated transcription"/>
    <property type="evidence" value="ECO:0007669"/>
    <property type="project" value="UniProtKB-UniRule"/>
</dbReference>
<evidence type="ECO:0000256" key="4">
    <source>
        <dbReference type="ARBA" id="ARBA00023163"/>
    </source>
</evidence>